<gene>
    <name evidence="9" type="ORF">QE412_001523</name>
</gene>
<sequence>MVASGYRSASGADRGDHYADAVLVAISNTPRDYAWGSPTLIADLEGRTPSGAPEAEVWFGDHPGSPAVVHDGSERTLDAWLSAEAAAHGVAPKLPYLLKLLAAGAPLSIQVHPSKHQAVEGFAREEAAGVPRDAGSRNYKDDNHKPEVIVALSDTFTALAGLRDIDRTRALVDALGDAPAVAALRERLADADASAALRTTIGWLLGEASEAEIAQIVDAAASTTSTEFAAELALAASLHTAYPADPGIVVAMLMNLVQLRRGEAIFVPAGVLHAYVAGLGVEIMAASDNVLRGGLTPKHIDVAELLGLVDFRPAAPPFLRPSVVDGVEVFAPGIADFALGHLASGTASDLELRGVSIALAVDGETVLTGAAGGRVTLVAGQAALITPDESPVTSDGGGEVFVAMPGA</sequence>
<dbReference type="InterPro" id="IPR018050">
    <property type="entry name" value="Pmannose_isomerase-type1_CS"/>
</dbReference>
<dbReference type="CDD" id="cd07011">
    <property type="entry name" value="cupin_PMI_type_I_N"/>
    <property type="match status" value="1"/>
</dbReference>
<dbReference type="Gene3D" id="1.10.441.10">
    <property type="entry name" value="Phosphomannose Isomerase, domain 2"/>
    <property type="match status" value="1"/>
</dbReference>
<dbReference type="PIRSF" id="PIRSF001480">
    <property type="entry name" value="Mannose-6-phosphate_isomerase"/>
    <property type="match status" value="1"/>
</dbReference>
<keyword evidence="7 9" id="KW-0413">Isomerase</keyword>
<evidence type="ECO:0000256" key="2">
    <source>
        <dbReference type="ARBA" id="ARBA00001947"/>
    </source>
</evidence>
<dbReference type="EMBL" id="JAUTBF010000001">
    <property type="protein sequence ID" value="MDQ1122950.1"/>
    <property type="molecule type" value="Genomic_DNA"/>
</dbReference>
<evidence type="ECO:0000259" key="8">
    <source>
        <dbReference type="Pfam" id="PF20511"/>
    </source>
</evidence>
<comment type="similarity">
    <text evidence="3">Belongs to the mannose-6-phosphate isomerase type 1 family.</text>
</comment>
<evidence type="ECO:0000256" key="1">
    <source>
        <dbReference type="ARBA" id="ARBA00000757"/>
    </source>
</evidence>
<dbReference type="SUPFAM" id="SSF51182">
    <property type="entry name" value="RmlC-like cupins"/>
    <property type="match status" value="1"/>
</dbReference>
<keyword evidence="10" id="KW-1185">Reference proteome</keyword>
<comment type="catalytic activity">
    <reaction evidence="1">
        <text>D-mannose 6-phosphate = D-fructose 6-phosphate</text>
        <dbReference type="Rhea" id="RHEA:12356"/>
        <dbReference type="ChEBI" id="CHEBI:58735"/>
        <dbReference type="ChEBI" id="CHEBI:61527"/>
        <dbReference type="EC" id="5.3.1.8"/>
    </reaction>
</comment>
<keyword evidence="6" id="KW-0862">Zinc</keyword>
<evidence type="ECO:0000256" key="3">
    <source>
        <dbReference type="ARBA" id="ARBA00010772"/>
    </source>
</evidence>
<dbReference type="Proteomes" id="UP001226691">
    <property type="component" value="Unassembled WGS sequence"/>
</dbReference>
<dbReference type="InterPro" id="IPR014710">
    <property type="entry name" value="RmlC-like_jellyroll"/>
</dbReference>
<protein>
    <recommendedName>
        <fullName evidence="4">mannose-6-phosphate isomerase</fullName>
        <ecNumber evidence="4">5.3.1.8</ecNumber>
    </recommendedName>
</protein>
<keyword evidence="5" id="KW-0479">Metal-binding</keyword>
<dbReference type="GO" id="GO:0004476">
    <property type="term" value="F:mannose-6-phosphate isomerase activity"/>
    <property type="evidence" value="ECO:0007669"/>
    <property type="project" value="UniProtKB-EC"/>
</dbReference>
<dbReference type="PANTHER" id="PTHR10309:SF0">
    <property type="entry name" value="MANNOSE-6-PHOSPHATE ISOMERASE"/>
    <property type="match status" value="1"/>
</dbReference>
<dbReference type="InterPro" id="IPR046457">
    <property type="entry name" value="PMI_typeI_cat"/>
</dbReference>
<dbReference type="InterPro" id="IPR011051">
    <property type="entry name" value="RmlC_Cupin_sf"/>
</dbReference>
<dbReference type="NCBIfam" id="TIGR00218">
    <property type="entry name" value="manA"/>
    <property type="match status" value="1"/>
</dbReference>
<dbReference type="EC" id="5.3.1.8" evidence="4"/>
<evidence type="ECO:0000256" key="4">
    <source>
        <dbReference type="ARBA" id="ARBA00011956"/>
    </source>
</evidence>
<dbReference type="PANTHER" id="PTHR10309">
    <property type="entry name" value="MANNOSE-6-PHOSPHATE ISOMERASE"/>
    <property type="match status" value="1"/>
</dbReference>
<evidence type="ECO:0000256" key="6">
    <source>
        <dbReference type="ARBA" id="ARBA00022833"/>
    </source>
</evidence>
<evidence type="ECO:0000256" key="5">
    <source>
        <dbReference type="ARBA" id="ARBA00022723"/>
    </source>
</evidence>
<name>A0ABU0TTF2_MICTR</name>
<dbReference type="InterPro" id="IPR001250">
    <property type="entry name" value="Man6P_Isoase-1"/>
</dbReference>
<comment type="cofactor">
    <cofactor evidence="2">
        <name>Zn(2+)</name>
        <dbReference type="ChEBI" id="CHEBI:29105"/>
    </cofactor>
</comment>
<feature type="domain" description="Phosphomannose isomerase type I catalytic" evidence="8">
    <location>
        <begin position="25"/>
        <end position="163"/>
    </location>
</feature>
<organism evidence="9 10">
    <name type="scientific">Microbacterium trichothecenolyticum</name>
    <name type="common">Aureobacterium trichothecenolyticum</name>
    <dbReference type="NCBI Taxonomy" id="69370"/>
    <lineage>
        <taxon>Bacteria</taxon>
        <taxon>Bacillati</taxon>
        <taxon>Actinomycetota</taxon>
        <taxon>Actinomycetes</taxon>
        <taxon>Micrococcales</taxon>
        <taxon>Microbacteriaceae</taxon>
        <taxon>Microbacterium</taxon>
    </lineage>
</organism>
<dbReference type="PROSITE" id="PS00965">
    <property type="entry name" value="PMI_I_1"/>
    <property type="match status" value="1"/>
</dbReference>
<comment type="caution">
    <text evidence="9">The sequence shown here is derived from an EMBL/GenBank/DDBJ whole genome shotgun (WGS) entry which is preliminary data.</text>
</comment>
<dbReference type="Gene3D" id="2.60.120.10">
    <property type="entry name" value="Jelly Rolls"/>
    <property type="match status" value="2"/>
</dbReference>
<dbReference type="InterPro" id="IPR016305">
    <property type="entry name" value="Mannose-6-P_Isomerase"/>
</dbReference>
<evidence type="ECO:0000313" key="10">
    <source>
        <dbReference type="Proteomes" id="UP001226691"/>
    </source>
</evidence>
<proteinExistence type="inferred from homology"/>
<accession>A0ABU0TTF2</accession>
<evidence type="ECO:0000256" key="7">
    <source>
        <dbReference type="ARBA" id="ARBA00023235"/>
    </source>
</evidence>
<dbReference type="Pfam" id="PF20511">
    <property type="entry name" value="PMI_typeI_cat"/>
    <property type="match status" value="1"/>
</dbReference>
<reference evidence="9 10" key="1">
    <citation type="submission" date="2023-07" db="EMBL/GenBank/DDBJ databases">
        <title>Functional and genomic diversity of the sorghum phyllosphere microbiome.</title>
        <authorList>
            <person name="Shade A."/>
        </authorList>
    </citation>
    <scope>NUCLEOTIDE SEQUENCE [LARGE SCALE GENOMIC DNA]</scope>
    <source>
        <strain evidence="9 10">SORGH_AS_1207</strain>
    </source>
</reference>
<dbReference type="PRINTS" id="PR00714">
    <property type="entry name" value="MAN6PISMRASE"/>
</dbReference>
<evidence type="ECO:0000313" key="9">
    <source>
        <dbReference type="EMBL" id="MDQ1122950.1"/>
    </source>
</evidence>